<gene>
    <name evidence="1" type="ORF">DMP05_06645</name>
</gene>
<evidence type="ECO:0000313" key="1">
    <source>
        <dbReference type="EMBL" id="RNM34454.1"/>
    </source>
</evidence>
<protein>
    <submittedName>
        <fullName evidence="1">Uncharacterized protein</fullName>
    </submittedName>
</protein>
<organism evidence="1 2">
    <name type="scientific">Slackia isoflavoniconvertens</name>
    <dbReference type="NCBI Taxonomy" id="572010"/>
    <lineage>
        <taxon>Bacteria</taxon>
        <taxon>Bacillati</taxon>
        <taxon>Actinomycetota</taxon>
        <taxon>Coriobacteriia</taxon>
        <taxon>Eggerthellales</taxon>
        <taxon>Eggerthellaceae</taxon>
        <taxon>Slackia</taxon>
    </lineage>
</organism>
<name>A0A3N0IBR3_9ACTN</name>
<dbReference type="EMBL" id="QIBZ01000010">
    <property type="protein sequence ID" value="RNM34454.1"/>
    <property type="molecule type" value="Genomic_DNA"/>
</dbReference>
<evidence type="ECO:0000313" key="2">
    <source>
        <dbReference type="Proteomes" id="UP000271472"/>
    </source>
</evidence>
<keyword evidence="2" id="KW-1185">Reference proteome</keyword>
<dbReference type="Proteomes" id="UP000271472">
    <property type="component" value="Unassembled WGS sequence"/>
</dbReference>
<reference evidence="2" key="1">
    <citation type="submission" date="2018-05" db="EMBL/GenBank/DDBJ databases">
        <title>Genome Sequencing of selected type strains of the family Eggerthellaceae.</title>
        <authorList>
            <person name="Danylec N."/>
            <person name="Stoll D.A."/>
            <person name="Doetsch A."/>
            <person name="Huch M."/>
        </authorList>
    </citation>
    <scope>NUCLEOTIDE SEQUENCE [LARGE SCALE GENOMIC DNA]</scope>
    <source>
        <strain evidence="2">DSM 22006</strain>
    </source>
</reference>
<dbReference type="RefSeq" id="WP_123219698.1">
    <property type="nucleotide sequence ID" value="NZ_JACHYQ010000001.1"/>
</dbReference>
<dbReference type="GeneID" id="98662546"/>
<dbReference type="AlphaFoldDB" id="A0A3N0IBR3"/>
<proteinExistence type="predicted"/>
<comment type="caution">
    <text evidence="1">The sequence shown here is derived from an EMBL/GenBank/DDBJ whole genome shotgun (WGS) entry which is preliminary data.</text>
</comment>
<accession>A0A3N0IBR3</accession>
<sequence length="158" mass="17903">MDVRLSKADREREWRGWINSTINLLLEDEACYRKSAHHLLRLCNKEKNDDSYVITGAVKIFSEHCNWKYENDFFLDKELIALIGESALANEDKAKFLIARMKGASIDCVGCEGYQQAIELIDCGSLSKEILSDLRDAFVLHGFSLPDSLLENEANSGL</sequence>